<evidence type="ECO:0000313" key="2">
    <source>
        <dbReference type="EMBL" id="KAL0566570.1"/>
    </source>
</evidence>
<dbReference type="Proteomes" id="UP001465976">
    <property type="component" value="Unassembled WGS sequence"/>
</dbReference>
<proteinExistence type="predicted"/>
<dbReference type="EMBL" id="JBAHYK010001853">
    <property type="protein sequence ID" value="KAL0566570.1"/>
    <property type="molecule type" value="Genomic_DNA"/>
</dbReference>
<evidence type="ECO:0008006" key="4">
    <source>
        <dbReference type="Google" id="ProtNLM"/>
    </source>
</evidence>
<keyword evidence="3" id="KW-1185">Reference proteome</keyword>
<accession>A0ABR3EUL1</accession>
<gene>
    <name evidence="2" type="ORF">V5O48_015440</name>
</gene>
<feature type="region of interest" description="Disordered" evidence="1">
    <location>
        <begin position="1"/>
        <end position="22"/>
    </location>
</feature>
<evidence type="ECO:0000313" key="3">
    <source>
        <dbReference type="Proteomes" id="UP001465976"/>
    </source>
</evidence>
<comment type="caution">
    <text evidence="2">The sequence shown here is derived from an EMBL/GenBank/DDBJ whole genome shotgun (WGS) entry which is preliminary data.</text>
</comment>
<sequence length="403" mass="45461">MSASKPSSQHTEPEMQDRTSQSGLQHRLSLEIWETILFHLQDEDLENVAAASSYLSVAAVRPRCYRLRWVNMNHFTQFQQDTADDSLCWVTVSVTLGRGRYRDGINTPKLDFSVVLPTIVSFSNLTTLKAFAIWFPLHDVLSIVHQLPKLEHLGLYAIRRTWDARREATVPSRPYRTALKTIEFTNVPGHALKEDEGFHDLVSLLCFSAIRHFRTTMGTFIDILAFALDDDIRTFAVHFASTLEVLDVRTYLDEPVDPSCLDCDDYSDAITHIIQNCAPSLRRFWIWSTSPCPTPEATIHLPSAVDVIGPQDLLLGFTFGERISCIWVPSPSPSSRSPWKVSLGIPDCAETATLTKLSLSRWAASDMPVEKIFASYPELSELSIEPSSPMSKVSHDKTIMDFR</sequence>
<evidence type="ECO:0000256" key="1">
    <source>
        <dbReference type="SAM" id="MobiDB-lite"/>
    </source>
</evidence>
<feature type="compositionally biased region" description="Polar residues" evidence="1">
    <location>
        <begin position="1"/>
        <end position="10"/>
    </location>
</feature>
<name>A0ABR3EUL1_9AGAR</name>
<reference evidence="2 3" key="1">
    <citation type="submission" date="2024-02" db="EMBL/GenBank/DDBJ databases">
        <title>A draft genome for the cacao thread blight pathogen Marasmius crinis-equi.</title>
        <authorList>
            <person name="Cohen S.P."/>
            <person name="Baruah I.K."/>
            <person name="Amoako-Attah I."/>
            <person name="Bukari Y."/>
            <person name="Meinhardt L.W."/>
            <person name="Bailey B.A."/>
        </authorList>
    </citation>
    <scope>NUCLEOTIDE SEQUENCE [LARGE SCALE GENOMIC DNA]</scope>
    <source>
        <strain evidence="2 3">GH-76</strain>
    </source>
</reference>
<organism evidence="2 3">
    <name type="scientific">Marasmius crinis-equi</name>
    <dbReference type="NCBI Taxonomy" id="585013"/>
    <lineage>
        <taxon>Eukaryota</taxon>
        <taxon>Fungi</taxon>
        <taxon>Dikarya</taxon>
        <taxon>Basidiomycota</taxon>
        <taxon>Agaricomycotina</taxon>
        <taxon>Agaricomycetes</taxon>
        <taxon>Agaricomycetidae</taxon>
        <taxon>Agaricales</taxon>
        <taxon>Marasmiineae</taxon>
        <taxon>Marasmiaceae</taxon>
        <taxon>Marasmius</taxon>
    </lineage>
</organism>
<protein>
    <recommendedName>
        <fullName evidence="4">F-box domain-containing protein</fullName>
    </recommendedName>
</protein>